<gene>
    <name evidence="2" type="ORF">C5467_23165</name>
</gene>
<evidence type="ECO:0000256" key="1">
    <source>
        <dbReference type="ARBA" id="ARBA00023125"/>
    </source>
</evidence>
<comment type="caution">
    <text evidence="2">The sequence shown here is derived from an EMBL/GenBank/DDBJ whole genome shotgun (WGS) entry which is preliminary data.</text>
</comment>
<dbReference type="InterPro" id="IPR011010">
    <property type="entry name" value="DNA_brk_join_enz"/>
</dbReference>
<keyword evidence="1" id="KW-0238">DNA-binding</keyword>
<dbReference type="AlphaFoldDB" id="A0A4R4ITB3"/>
<dbReference type="RefSeq" id="WP_132356333.1">
    <property type="nucleotide sequence ID" value="NZ_CAWOJO010000084.1"/>
</dbReference>
<dbReference type="GO" id="GO:0003677">
    <property type="term" value="F:DNA binding"/>
    <property type="evidence" value="ECO:0007669"/>
    <property type="project" value="UniProtKB-KW"/>
</dbReference>
<sequence>MKIIQRIGAVCLGWVRPSLRPLSDWLAIYKERLSLRGLKAGTLKDKYAMLGRIDSALGGIPVGSIVPHDAAQFTHAYVSAGKNSAAKSAYILLRDIFRTAQENRWITINPAEPLKSPKTPVKRVRLVLPEWQRCASFLPRICTSRYVTCHDHRSTVW</sequence>
<name>A0A4R4ITB3_9GAMM</name>
<proteinExistence type="predicted"/>
<accession>A0A4R4ITB3</accession>
<dbReference type="Proteomes" id="UP000295598">
    <property type="component" value="Unassembled WGS sequence"/>
</dbReference>
<dbReference type="SUPFAM" id="SSF56349">
    <property type="entry name" value="DNA breaking-rejoining enzymes"/>
    <property type="match status" value="1"/>
</dbReference>
<protein>
    <recommendedName>
        <fullName evidence="4">Core-binding (CB) domain-containing protein</fullName>
    </recommendedName>
</protein>
<reference evidence="2 3" key="1">
    <citation type="journal article" date="2019" name="Int. J. Syst. Evol. Microbiol.">
        <title>Photorhabdus khanii subsp. guanajuatensis subsp. nov., isolated from Heterorhabditis atacamensis, and Photorhabdus luminescens subsp. mexicana subsp. nov., isolated from Heterorhabditis mexicana entomopathogenic nematodes.</title>
        <authorList>
            <person name="Machado R.A.R."/>
            <person name="Bruno P."/>
            <person name="Arce C.C.M."/>
            <person name="Liechti N."/>
            <person name="Kohler A."/>
            <person name="Bernal J."/>
            <person name="Bruggmann R."/>
            <person name="Turlings T.C.J."/>
        </authorList>
    </citation>
    <scope>NUCLEOTIDE SEQUENCE [LARGE SCALE GENOMIC DNA]</scope>
    <source>
        <strain evidence="2 3">MEX20-17</strain>
    </source>
</reference>
<dbReference type="EMBL" id="PUJY01000084">
    <property type="protein sequence ID" value="TDB44043.1"/>
    <property type="molecule type" value="Genomic_DNA"/>
</dbReference>
<evidence type="ECO:0000313" key="3">
    <source>
        <dbReference type="Proteomes" id="UP000295598"/>
    </source>
</evidence>
<organism evidence="2 3">
    <name type="scientific">Photorhabdus khanii subsp. guanajuatensis</name>
    <dbReference type="NCBI Taxonomy" id="2100166"/>
    <lineage>
        <taxon>Bacteria</taxon>
        <taxon>Pseudomonadati</taxon>
        <taxon>Pseudomonadota</taxon>
        <taxon>Gammaproteobacteria</taxon>
        <taxon>Enterobacterales</taxon>
        <taxon>Morganellaceae</taxon>
        <taxon>Photorhabdus</taxon>
    </lineage>
</organism>
<dbReference type="InterPro" id="IPR010998">
    <property type="entry name" value="Integrase_recombinase_N"/>
</dbReference>
<evidence type="ECO:0008006" key="4">
    <source>
        <dbReference type="Google" id="ProtNLM"/>
    </source>
</evidence>
<dbReference type="Gene3D" id="1.10.150.130">
    <property type="match status" value="1"/>
</dbReference>
<evidence type="ECO:0000313" key="2">
    <source>
        <dbReference type="EMBL" id="TDB44043.1"/>
    </source>
</evidence>